<evidence type="ECO:0000313" key="1">
    <source>
        <dbReference type="EMBL" id="EPD34058.1"/>
    </source>
</evidence>
<dbReference type="Proteomes" id="UP000014417">
    <property type="component" value="Unassembled WGS sequence"/>
</dbReference>
<dbReference type="HOGENOM" id="CLU_2397233_0_0_11"/>
<dbReference type="STRING" id="883161.HMPREF9306_00093"/>
<organism evidence="1 2">
    <name type="scientific">Propionimicrobium lymphophilum ACS-093-V-SCH5</name>
    <dbReference type="NCBI Taxonomy" id="883161"/>
    <lineage>
        <taxon>Bacteria</taxon>
        <taxon>Bacillati</taxon>
        <taxon>Actinomycetota</taxon>
        <taxon>Actinomycetes</taxon>
        <taxon>Propionibacteriales</taxon>
        <taxon>Propionibacteriaceae</taxon>
        <taxon>Propionimicrobium</taxon>
    </lineage>
</organism>
<name>S2W2Q6_9ACTN</name>
<gene>
    <name evidence="1" type="ORF">HMPREF9306_00093</name>
</gene>
<protein>
    <submittedName>
        <fullName evidence="1">Uncharacterized protein</fullName>
    </submittedName>
</protein>
<proteinExistence type="predicted"/>
<comment type="caution">
    <text evidence="1">The sequence shown here is derived from an EMBL/GenBank/DDBJ whole genome shotgun (WGS) entry which is preliminary data.</text>
</comment>
<accession>S2W2Q6</accession>
<sequence length="93" mass="10585">MSILVANWLNRTKVLKAGESMAEVRKHKSGNTALEQFVMQAFDAAPKKVEPSKRVERDYDEPVQLVEEKPTQAAMFETSSDWLTFNPTQATER</sequence>
<reference evidence="1 2" key="1">
    <citation type="submission" date="2013-04" db="EMBL/GenBank/DDBJ databases">
        <title>The Genome Sequence of Propionimicrobium lymphophilum ACS-093-V-SCH5.</title>
        <authorList>
            <consortium name="The Broad Institute Genomics Platform"/>
            <person name="Earl A."/>
            <person name="Ward D."/>
            <person name="Feldgarden M."/>
            <person name="Gevers D."/>
            <person name="Saerens B."/>
            <person name="Vaneechoutte M."/>
            <person name="Walker B."/>
            <person name="Young S."/>
            <person name="Zeng Q."/>
            <person name="Gargeya S."/>
            <person name="Fitzgerald M."/>
            <person name="Haas B."/>
            <person name="Abouelleil A."/>
            <person name="Allen A.W."/>
            <person name="Alvarado L."/>
            <person name="Arachchi H.M."/>
            <person name="Berlin A.M."/>
            <person name="Chapman S.B."/>
            <person name="Gainer-Dewar J."/>
            <person name="Goldberg J."/>
            <person name="Griggs A."/>
            <person name="Gujja S."/>
            <person name="Hansen M."/>
            <person name="Howarth C."/>
            <person name="Imamovic A."/>
            <person name="Ireland A."/>
            <person name="Larimer J."/>
            <person name="McCowan C."/>
            <person name="Murphy C."/>
            <person name="Pearson M."/>
            <person name="Poon T.W."/>
            <person name="Priest M."/>
            <person name="Roberts A."/>
            <person name="Saif S."/>
            <person name="Shea T."/>
            <person name="Sisk P."/>
            <person name="Sykes S."/>
            <person name="Wortman J."/>
            <person name="Nusbaum C."/>
            <person name="Birren B."/>
        </authorList>
    </citation>
    <scope>NUCLEOTIDE SEQUENCE [LARGE SCALE GENOMIC DNA]</scope>
    <source>
        <strain evidence="1 2">ACS-093-V-SCH5</strain>
    </source>
</reference>
<keyword evidence="2" id="KW-1185">Reference proteome</keyword>
<dbReference type="AlphaFoldDB" id="S2W2Q6"/>
<evidence type="ECO:0000313" key="2">
    <source>
        <dbReference type="Proteomes" id="UP000014417"/>
    </source>
</evidence>
<dbReference type="EMBL" id="AGZR01000001">
    <property type="protein sequence ID" value="EPD34058.1"/>
    <property type="molecule type" value="Genomic_DNA"/>
</dbReference>